<keyword evidence="1" id="KW-1185">Reference proteome</keyword>
<accession>A0A6P6GEQ9</accession>
<dbReference type="AlphaFoldDB" id="A0A6P6GEQ9"/>
<protein>
    <submittedName>
        <fullName evidence="2">Uncharacterized protein LOC112492622</fullName>
    </submittedName>
</protein>
<reference evidence="1" key="1">
    <citation type="submission" date="2025-05" db="UniProtKB">
        <authorList>
            <consortium name="RefSeq"/>
        </authorList>
    </citation>
    <scope>NUCLEOTIDE SEQUENCE [LARGE SCALE GENOMIC DNA]</scope>
</reference>
<proteinExistence type="predicted"/>
<dbReference type="PANTHER" id="PTHR33168">
    <property type="entry name" value="STRESS INDUCED PROTEIN-RELATED"/>
    <property type="match status" value="1"/>
</dbReference>
<evidence type="ECO:0000313" key="2">
    <source>
        <dbReference type="RefSeq" id="XP_024932582.3"/>
    </source>
</evidence>
<dbReference type="Proteomes" id="UP001652623">
    <property type="component" value="Chromosome 1"/>
</dbReference>
<dbReference type="RefSeq" id="XP_024932582.3">
    <property type="nucleotide sequence ID" value="XM_025076814.3"/>
</dbReference>
<sequence>MTQIWLLWWPKNPTTTTIKIHGGDDVQEVAGNNIIAYGNATTTTRASTFASASASSSSSSHCSCVSKLVRKLKRNFRTLGSGLTITSTTPHQAGSKYLQCRYDPLSYSLNFDSSGSGCGNLDEDYYHFYAFSSRFVANPTSCPRLLLPTTTIPTTATNTTH</sequence>
<gene>
    <name evidence="2" type="primary">LOC112492622</name>
</gene>
<dbReference type="InParanoid" id="A0A6P6GEQ9"/>
<dbReference type="GeneID" id="112492622"/>
<organism evidence="1 2">
    <name type="scientific">Ziziphus jujuba</name>
    <name type="common">Chinese jujube</name>
    <name type="synonym">Ziziphus sativa</name>
    <dbReference type="NCBI Taxonomy" id="326968"/>
    <lineage>
        <taxon>Eukaryota</taxon>
        <taxon>Viridiplantae</taxon>
        <taxon>Streptophyta</taxon>
        <taxon>Embryophyta</taxon>
        <taxon>Tracheophyta</taxon>
        <taxon>Spermatophyta</taxon>
        <taxon>Magnoliopsida</taxon>
        <taxon>eudicotyledons</taxon>
        <taxon>Gunneridae</taxon>
        <taxon>Pentapetalae</taxon>
        <taxon>rosids</taxon>
        <taxon>fabids</taxon>
        <taxon>Rosales</taxon>
        <taxon>Rhamnaceae</taxon>
        <taxon>Paliureae</taxon>
        <taxon>Ziziphus</taxon>
    </lineage>
</organism>
<evidence type="ECO:0000313" key="1">
    <source>
        <dbReference type="Proteomes" id="UP001652623"/>
    </source>
</evidence>
<name>A0A6P6GEQ9_ZIZJJ</name>
<reference evidence="2" key="2">
    <citation type="submission" date="2025-08" db="UniProtKB">
        <authorList>
            <consortium name="RefSeq"/>
        </authorList>
    </citation>
    <scope>IDENTIFICATION</scope>
    <source>
        <tissue evidence="2">Seedling</tissue>
    </source>
</reference>
<dbReference type="KEGG" id="zju:112492622"/>